<name>A0A0E9S7N4_ANGAN</name>
<proteinExistence type="predicted"/>
<dbReference type="AlphaFoldDB" id="A0A0E9S7N4"/>
<evidence type="ECO:0000313" key="1">
    <source>
        <dbReference type="EMBL" id="JAH36543.1"/>
    </source>
</evidence>
<sequence>MGLLYYGKTWLHGLGLIHGSPTLQEHCVNSRINLYK</sequence>
<organism evidence="1">
    <name type="scientific">Anguilla anguilla</name>
    <name type="common">European freshwater eel</name>
    <name type="synonym">Muraena anguilla</name>
    <dbReference type="NCBI Taxonomy" id="7936"/>
    <lineage>
        <taxon>Eukaryota</taxon>
        <taxon>Metazoa</taxon>
        <taxon>Chordata</taxon>
        <taxon>Craniata</taxon>
        <taxon>Vertebrata</taxon>
        <taxon>Euteleostomi</taxon>
        <taxon>Actinopterygii</taxon>
        <taxon>Neopterygii</taxon>
        <taxon>Teleostei</taxon>
        <taxon>Anguilliformes</taxon>
        <taxon>Anguillidae</taxon>
        <taxon>Anguilla</taxon>
    </lineage>
</organism>
<reference evidence="1" key="1">
    <citation type="submission" date="2014-11" db="EMBL/GenBank/DDBJ databases">
        <authorList>
            <person name="Amaro Gonzalez C."/>
        </authorList>
    </citation>
    <scope>NUCLEOTIDE SEQUENCE</scope>
</reference>
<dbReference type="EMBL" id="GBXM01072034">
    <property type="protein sequence ID" value="JAH36543.1"/>
    <property type="molecule type" value="Transcribed_RNA"/>
</dbReference>
<accession>A0A0E9S7N4</accession>
<reference evidence="1" key="2">
    <citation type="journal article" date="2015" name="Fish Shellfish Immunol.">
        <title>Early steps in the European eel (Anguilla anguilla)-Vibrio vulnificus interaction in the gills: Role of the RtxA13 toxin.</title>
        <authorList>
            <person name="Callol A."/>
            <person name="Pajuelo D."/>
            <person name="Ebbesson L."/>
            <person name="Teles M."/>
            <person name="MacKenzie S."/>
            <person name="Amaro C."/>
        </authorList>
    </citation>
    <scope>NUCLEOTIDE SEQUENCE</scope>
</reference>
<protein>
    <submittedName>
        <fullName evidence="1">Uncharacterized protein</fullName>
    </submittedName>
</protein>